<dbReference type="Proteomes" id="UP000030744">
    <property type="component" value="Unassembled WGS sequence"/>
</dbReference>
<dbReference type="SUPFAM" id="SSF56672">
    <property type="entry name" value="DNA/RNA polymerases"/>
    <property type="match status" value="1"/>
</dbReference>
<evidence type="ECO:0000313" key="2">
    <source>
        <dbReference type="EMBL" id="CDJ31521.1"/>
    </source>
</evidence>
<dbReference type="VEuPathDB" id="ToxoDB:EMH_0067510"/>
<accession>U6K3G8</accession>
<reference evidence="2" key="2">
    <citation type="submission" date="2013-10" db="EMBL/GenBank/DDBJ databases">
        <authorList>
            <person name="Aslett M."/>
        </authorList>
    </citation>
    <scope>NUCLEOTIDE SEQUENCE [LARGE SCALE GENOMIC DNA]</scope>
    <source>
        <strain evidence="2">Houghton</strain>
    </source>
</reference>
<dbReference type="EMBL" id="HG683353">
    <property type="protein sequence ID" value="CDJ31521.1"/>
    <property type="molecule type" value="Genomic_DNA"/>
</dbReference>
<dbReference type="Gene3D" id="3.10.10.10">
    <property type="entry name" value="HIV Type 1 Reverse Transcriptase, subunit A, domain 1"/>
    <property type="match status" value="1"/>
</dbReference>
<feature type="compositionally biased region" description="Basic and acidic residues" evidence="1">
    <location>
        <begin position="351"/>
        <end position="370"/>
    </location>
</feature>
<dbReference type="GeneID" id="25381297"/>
<evidence type="ECO:0000313" key="3">
    <source>
        <dbReference type="Proteomes" id="UP000030744"/>
    </source>
</evidence>
<feature type="region of interest" description="Disordered" evidence="1">
    <location>
        <begin position="351"/>
        <end position="376"/>
    </location>
</feature>
<organism evidence="2 3">
    <name type="scientific">Eimeria mitis</name>
    <dbReference type="NCBI Taxonomy" id="44415"/>
    <lineage>
        <taxon>Eukaryota</taxon>
        <taxon>Sar</taxon>
        <taxon>Alveolata</taxon>
        <taxon>Apicomplexa</taxon>
        <taxon>Conoidasida</taxon>
        <taxon>Coccidia</taxon>
        <taxon>Eucoccidiorida</taxon>
        <taxon>Eimeriorina</taxon>
        <taxon>Eimeriidae</taxon>
        <taxon>Eimeria</taxon>
    </lineage>
</organism>
<dbReference type="OrthoDB" id="347886at2759"/>
<protein>
    <submittedName>
        <fullName evidence="2">Uncharacterized protein</fullName>
    </submittedName>
</protein>
<name>U6K3G8_9EIME</name>
<dbReference type="AlphaFoldDB" id="U6K3G8"/>
<proteinExistence type="predicted"/>
<keyword evidence="3" id="KW-1185">Reference proteome</keyword>
<sequence>MAREDRWKTAFRSIQGLFELTEECSFTVANGEIIKIHREVPRLTIICGGECFTGNFLVGQVPYAVILGIDWLDKYRVAWFFESDKLRTYVNGRTCSLPVLRREGERPKGSVGNWEADKTEADCAYEELANQISKMTAEEAAVFLRSPTKRYKAKRGKAGRIKIKEVINQARKNTEEMKGTIQGLNCIVMLPEAEVDVDQHKPIVGQGHMICAILERPANPADRKRKENCLWDQGKHEDKEESPWPNAILEFTEFDKWIEGVEARSLPVPLLQLLGQYRPLFPDSLPNGLPPKRPFDHRILLIPGKLPTKAPIYKMPPDHLLNHSQEIERLCAKGWISPTYSPICAPTIMLDKRDDGSGERKRRLHSDQSKDYSNIR</sequence>
<evidence type="ECO:0000256" key="1">
    <source>
        <dbReference type="SAM" id="MobiDB-lite"/>
    </source>
</evidence>
<dbReference type="PANTHER" id="PTHR15503">
    <property type="entry name" value="LDOC1 RELATED"/>
    <property type="match status" value="1"/>
</dbReference>
<dbReference type="InterPro" id="IPR032567">
    <property type="entry name" value="RTL1-rel"/>
</dbReference>
<dbReference type="InterPro" id="IPR043502">
    <property type="entry name" value="DNA/RNA_pol_sf"/>
</dbReference>
<dbReference type="PANTHER" id="PTHR15503:SF22">
    <property type="entry name" value="TRANSPOSON TY3-I GAG POLYPROTEIN"/>
    <property type="match status" value="1"/>
</dbReference>
<dbReference type="RefSeq" id="XP_013354086.1">
    <property type="nucleotide sequence ID" value="XM_013498632.1"/>
</dbReference>
<reference evidence="2" key="1">
    <citation type="submission" date="2013-10" db="EMBL/GenBank/DDBJ databases">
        <title>Genomic analysis of the causative agents of coccidiosis in chickens.</title>
        <authorList>
            <person name="Reid A.J."/>
            <person name="Blake D."/>
            <person name="Billington K."/>
            <person name="Browne H."/>
            <person name="Dunn M."/>
            <person name="Hung S."/>
            <person name="Kawahara F."/>
            <person name="Miranda-Saavedra D."/>
            <person name="Mourier T."/>
            <person name="Nagra H."/>
            <person name="Otto T.D."/>
            <person name="Rawlings N."/>
            <person name="Sanchez A."/>
            <person name="Sanders M."/>
            <person name="Subramaniam C."/>
            <person name="Tay Y."/>
            <person name="Dear P."/>
            <person name="Doerig C."/>
            <person name="Gruber A."/>
            <person name="Parkinson J."/>
            <person name="Shirley M."/>
            <person name="Wan K.L."/>
            <person name="Berriman M."/>
            <person name="Tomley F."/>
            <person name="Pain A."/>
        </authorList>
    </citation>
    <scope>NUCLEOTIDE SEQUENCE [LARGE SCALE GENOMIC DNA]</scope>
    <source>
        <strain evidence="2">Houghton</strain>
    </source>
</reference>
<gene>
    <name evidence="2" type="ORF">EMH_0067510</name>
</gene>